<dbReference type="EMBL" id="CM047745">
    <property type="protein sequence ID" value="KAJ0024354.1"/>
    <property type="molecule type" value="Genomic_DNA"/>
</dbReference>
<evidence type="ECO:0000313" key="1">
    <source>
        <dbReference type="EMBL" id="KAJ0024354.1"/>
    </source>
</evidence>
<reference evidence="2" key="1">
    <citation type="journal article" date="2023" name="G3 (Bethesda)">
        <title>Genome assembly and association tests identify interacting loci associated with vigor, precocity, and sex in interspecific pistachio rootstocks.</title>
        <authorList>
            <person name="Palmer W."/>
            <person name="Jacygrad E."/>
            <person name="Sagayaradj S."/>
            <person name="Cavanaugh K."/>
            <person name="Han R."/>
            <person name="Bertier L."/>
            <person name="Beede B."/>
            <person name="Kafkas S."/>
            <person name="Golino D."/>
            <person name="Preece J."/>
            <person name="Michelmore R."/>
        </authorList>
    </citation>
    <scope>NUCLEOTIDE SEQUENCE [LARGE SCALE GENOMIC DNA]</scope>
</reference>
<sequence length="99" mass="11449">MERTNSPPHNTDRVGLLSCWRRLKLKLPWTKRRQSSVGCNIAATFRNKRRPKPAGGFRYDPLSYSQNFDEGCWDDDNVESLSRRFSSRYAAPSKLVGDK</sequence>
<comment type="caution">
    <text evidence="1">The sequence shown here is derived from an EMBL/GenBank/DDBJ whole genome shotgun (WGS) entry which is preliminary data.</text>
</comment>
<name>A0ACC0XTZ2_9ROSI</name>
<keyword evidence="2" id="KW-1185">Reference proteome</keyword>
<organism evidence="1 2">
    <name type="scientific">Pistacia integerrima</name>
    <dbReference type="NCBI Taxonomy" id="434235"/>
    <lineage>
        <taxon>Eukaryota</taxon>
        <taxon>Viridiplantae</taxon>
        <taxon>Streptophyta</taxon>
        <taxon>Embryophyta</taxon>
        <taxon>Tracheophyta</taxon>
        <taxon>Spermatophyta</taxon>
        <taxon>Magnoliopsida</taxon>
        <taxon>eudicotyledons</taxon>
        <taxon>Gunneridae</taxon>
        <taxon>Pentapetalae</taxon>
        <taxon>rosids</taxon>
        <taxon>malvids</taxon>
        <taxon>Sapindales</taxon>
        <taxon>Anacardiaceae</taxon>
        <taxon>Pistacia</taxon>
    </lineage>
</organism>
<protein>
    <submittedName>
        <fullName evidence="1">Uncharacterized protein</fullName>
    </submittedName>
</protein>
<evidence type="ECO:0000313" key="2">
    <source>
        <dbReference type="Proteomes" id="UP001163603"/>
    </source>
</evidence>
<proteinExistence type="predicted"/>
<accession>A0ACC0XTZ2</accession>
<dbReference type="Proteomes" id="UP001163603">
    <property type="component" value="Chromosome 10"/>
</dbReference>
<gene>
    <name evidence="1" type="ORF">Pint_08530</name>
</gene>